<gene>
    <name evidence="6" type="primary">suhB_1</name>
    <name evidence="6" type="ORF">NCTC10283_01708</name>
</gene>
<dbReference type="GO" id="GO:0007165">
    <property type="term" value="P:signal transduction"/>
    <property type="evidence" value="ECO:0007669"/>
    <property type="project" value="TreeGrafter"/>
</dbReference>
<dbReference type="CDD" id="cd01637">
    <property type="entry name" value="IMPase_like"/>
    <property type="match status" value="1"/>
</dbReference>
<evidence type="ECO:0000256" key="2">
    <source>
        <dbReference type="ARBA" id="ARBA00022723"/>
    </source>
</evidence>
<dbReference type="AlphaFoldDB" id="A0A376BUZ1"/>
<dbReference type="GO" id="GO:0006020">
    <property type="term" value="P:inositol metabolic process"/>
    <property type="evidence" value="ECO:0007669"/>
    <property type="project" value="TreeGrafter"/>
</dbReference>
<dbReference type="STRING" id="1120980.GCA_000745955_02680"/>
<evidence type="ECO:0000313" key="6">
    <source>
        <dbReference type="EMBL" id="SSY80154.1"/>
    </source>
</evidence>
<dbReference type="Gene3D" id="3.30.540.10">
    <property type="entry name" value="Fructose-1,6-Bisphosphatase, subunit A, domain 1"/>
    <property type="match status" value="1"/>
</dbReference>
<feature type="binding site" evidence="5">
    <location>
        <position position="88"/>
    </location>
    <ligand>
        <name>Mg(2+)</name>
        <dbReference type="ChEBI" id="CHEBI:18420"/>
        <label>1</label>
        <note>catalytic</note>
    </ligand>
</feature>
<dbReference type="PANTHER" id="PTHR20854">
    <property type="entry name" value="INOSITOL MONOPHOSPHATASE"/>
    <property type="match status" value="1"/>
</dbReference>
<evidence type="ECO:0000256" key="5">
    <source>
        <dbReference type="PIRSR" id="PIRSR600760-2"/>
    </source>
</evidence>
<dbReference type="InterPro" id="IPR000760">
    <property type="entry name" value="Inositol_monophosphatase-like"/>
</dbReference>
<dbReference type="Proteomes" id="UP000254209">
    <property type="component" value="Unassembled WGS sequence"/>
</dbReference>
<dbReference type="EC" id="3.1.3.25" evidence="6"/>
<feature type="binding site" evidence="5">
    <location>
        <position position="89"/>
    </location>
    <ligand>
        <name>Mg(2+)</name>
        <dbReference type="ChEBI" id="CHEBI:18420"/>
        <label>1</label>
        <note>catalytic</note>
    </ligand>
</feature>
<keyword evidence="7" id="KW-1185">Reference proteome</keyword>
<feature type="binding site" evidence="5">
    <location>
        <position position="211"/>
    </location>
    <ligand>
        <name>Mg(2+)</name>
        <dbReference type="ChEBI" id="CHEBI:18420"/>
        <label>1</label>
        <note>catalytic</note>
    </ligand>
</feature>
<comment type="cofactor">
    <cofactor evidence="5">
        <name>Mg(2+)</name>
        <dbReference type="ChEBI" id="CHEBI:18420"/>
    </cofactor>
</comment>
<evidence type="ECO:0000256" key="3">
    <source>
        <dbReference type="ARBA" id="ARBA00022801"/>
    </source>
</evidence>
<dbReference type="GO" id="GO:0008934">
    <property type="term" value="F:inositol monophosphate 1-phosphatase activity"/>
    <property type="evidence" value="ECO:0007669"/>
    <property type="project" value="TreeGrafter"/>
</dbReference>
<keyword evidence="4 5" id="KW-0460">Magnesium</keyword>
<reference evidence="6 7" key="1">
    <citation type="submission" date="2018-06" db="EMBL/GenBank/DDBJ databases">
        <authorList>
            <consortium name="Pathogen Informatics"/>
            <person name="Doyle S."/>
        </authorList>
    </citation>
    <scope>NUCLEOTIDE SEQUENCE [LARGE SCALE GENOMIC DNA]</scope>
    <source>
        <strain evidence="6 7">NCTC10283</strain>
    </source>
</reference>
<protein>
    <submittedName>
        <fullName evidence="6">Inositol-1-monophosphatase</fullName>
        <ecNumber evidence="6">3.1.3.25</ecNumber>
    </submittedName>
</protein>
<evidence type="ECO:0000256" key="4">
    <source>
        <dbReference type="ARBA" id="ARBA00022842"/>
    </source>
</evidence>
<accession>A0A376BUZ1</accession>
<dbReference type="PRINTS" id="PR00377">
    <property type="entry name" value="IMPHPHTASES"/>
</dbReference>
<comment type="similarity">
    <text evidence="1">Belongs to the inositol monophosphatase superfamily.</text>
</comment>
<keyword evidence="2 5" id="KW-0479">Metal-binding</keyword>
<dbReference type="Pfam" id="PF00459">
    <property type="entry name" value="Inositol_P"/>
    <property type="match status" value="1"/>
</dbReference>
<dbReference type="PANTHER" id="PTHR20854:SF4">
    <property type="entry name" value="INOSITOL-1-MONOPHOSPHATASE-RELATED"/>
    <property type="match status" value="1"/>
</dbReference>
<feature type="binding site" evidence="5">
    <location>
        <position position="63"/>
    </location>
    <ligand>
        <name>Mg(2+)</name>
        <dbReference type="ChEBI" id="CHEBI:18420"/>
        <label>1</label>
        <note>catalytic</note>
    </ligand>
</feature>
<name>A0A376BUZ1_9NEIS</name>
<dbReference type="PROSITE" id="PS00629">
    <property type="entry name" value="IMP_1"/>
    <property type="match status" value="1"/>
</dbReference>
<dbReference type="SUPFAM" id="SSF56655">
    <property type="entry name" value="Carbohydrate phosphatase"/>
    <property type="match status" value="1"/>
</dbReference>
<evidence type="ECO:0000256" key="1">
    <source>
        <dbReference type="ARBA" id="ARBA00009759"/>
    </source>
</evidence>
<dbReference type="InterPro" id="IPR020583">
    <property type="entry name" value="Inositol_monoP_metal-BS"/>
</dbReference>
<evidence type="ECO:0000313" key="7">
    <source>
        <dbReference type="Proteomes" id="UP000254209"/>
    </source>
</evidence>
<dbReference type="Gene3D" id="3.40.190.80">
    <property type="match status" value="1"/>
</dbReference>
<organism evidence="6 7">
    <name type="scientific">Alysiella crassa</name>
    <dbReference type="NCBI Taxonomy" id="153491"/>
    <lineage>
        <taxon>Bacteria</taxon>
        <taxon>Pseudomonadati</taxon>
        <taxon>Pseudomonadota</taxon>
        <taxon>Betaproteobacteria</taxon>
        <taxon>Neisseriales</taxon>
        <taxon>Neisseriaceae</taxon>
        <taxon>Alysiella</taxon>
    </lineage>
</organism>
<proteinExistence type="inferred from homology"/>
<feature type="binding site" evidence="5">
    <location>
        <position position="86"/>
    </location>
    <ligand>
        <name>Mg(2+)</name>
        <dbReference type="ChEBI" id="CHEBI:18420"/>
        <label>1</label>
        <note>catalytic</note>
    </ligand>
</feature>
<dbReference type="RefSeq" id="WP_034296047.1">
    <property type="nucleotide sequence ID" value="NZ_CP091519.2"/>
</dbReference>
<dbReference type="OrthoDB" id="9785695at2"/>
<dbReference type="EMBL" id="UFSO01000003">
    <property type="protein sequence ID" value="SSY80154.1"/>
    <property type="molecule type" value="Genomic_DNA"/>
</dbReference>
<keyword evidence="3 6" id="KW-0378">Hydrolase</keyword>
<dbReference type="GO" id="GO:0046872">
    <property type="term" value="F:metal ion binding"/>
    <property type="evidence" value="ECO:0007669"/>
    <property type="project" value="UniProtKB-KW"/>
</dbReference>
<sequence length="265" mass="28903">MYPLENLIQTVKHIAQSEIMPHFLNTHTTRKSDGSLLSAADLAAQAAFSDRLPELIAAPVLGEEMPTATQRQLWQNHAESGLWVLDPIDGTTNFANGLPHFAVSVAFVQHGLPQMGVIYNPVTQELFSAQRGKGSHLNGVALPLRVSSKKLGDAVAGVEVKRLRLGNLSSRINTLSPVRSIRSMGSSALDWCYLAAGRYDVYVHGGQMLWDYAAGVLIFTEAGGQLATLEGDDFWSGKHTFQRSVVGAIDVDLFHAWAAWIARNR</sequence>